<evidence type="ECO:0000256" key="1">
    <source>
        <dbReference type="SAM" id="MobiDB-lite"/>
    </source>
</evidence>
<gene>
    <name evidence="2" type="ORF">M9458_035758</name>
</gene>
<dbReference type="EMBL" id="JAMKFB020000018">
    <property type="protein sequence ID" value="KAL0167536.1"/>
    <property type="molecule type" value="Genomic_DNA"/>
</dbReference>
<feature type="region of interest" description="Disordered" evidence="1">
    <location>
        <begin position="1"/>
        <end position="78"/>
    </location>
</feature>
<organism evidence="2 3">
    <name type="scientific">Cirrhinus mrigala</name>
    <name type="common">Mrigala</name>
    <dbReference type="NCBI Taxonomy" id="683832"/>
    <lineage>
        <taxon>Eukaryota</taxon>
        <taxon>Metazoa</taxon>
        <taxon>Chordata</taxon>
        <taxon>Craniata</taxon>
        <taxon>Vertebrata</taxon>
        <taxon>Euteleostomi</taxon>
        <taxon>Actinopterygii</taxon>
        <taxon>Neopterygii</taxon>
        <taxon>Teleostei</taxon>
        <taxon>Ostariophysi</taxon>
        <taxon>Cypriniformes</taxon>
        <taxon>Cyprinidae</taxon>
        <taxon>Labeoninae</taxon>
        <taxon>Labeonini</taxon>
        <taxon>Cirrhinus</taxon>
    </lineage>
</organism>
<feature type="compositionally biased region" description="Low complexity" evidence="1">
    <location>
        <begin position="27"/>
        <end position="58"/>
    </location>
</feature>
<reference evidence="2 3" key="1">
    <citation type="submission" date="2024-05" db="EMBL/GenBank/DDBJ databases">
        <title>Genome sequencing and assembly of Indian major carp, Cirrhinus mrigala (Hamilton, 1822).</title>
        <authorList>
            <person name="Mohindra V."/>
            <person name="Chowdhury L.M."/>
            <person name="Lal K."/>
            <person name="Jena J.K."/>
        </authorList>
    </citation>
    <scope>NUCLEOTIDE SEQUENCE [LARGE SCALE GENOMIC DNA]</scope>
    <source>
        <strain evidence="2">CM1030</strain>
        <tissue evidence="2">Blood</tissue>
    </source>
</reference>
<keyword evidence="3" id="KW-1185">Reference proteome</keyword>
<accession>A0ABD0P2Y5</accession>
<feature type="compositionally biased region" description="Basic and acidic residues" evidence="1">
    <location>
        <begin position="69"/>
        <end position="78"/>
    </location>
</feature>
<comment type="caution">
    <text evidence="2">The sequence shown here is derived from an EMBL/GenBank/DDBJ whole genome shotgun (WGS) entry which is preliminary data.</text>
</comment>
<evidence type="ECO:0000313" key="3">
    <source>
        <dbReference type="Proteomes" id="UP001529510"/>
    </source>
</evidence>
<sequence>IYTRSVIDPIPPPLSTKDAATSPITNAAADAGSPTPTPSTTTATATSTNTSTPTPSTPQNTDKTRKKKMTDEEILEKL</sequence>
<dbReference type="AlphaFoldDB" id="A0ABD0P2Y5"/>
<name>A0ABD0P2Y5_CIRMR</name>
<feature type="non-terminal residue" evidence="2">
    <location>
        <position position="1"/>
    </location>
</feature>
<proteinExistence type="predicted"/>
<feature type="non-terminal residue" evidence="2">
    <location>
        <position position="78"/>
    </location>
</feature>
<dbReference type="Proteomes" id="UP001529510">
    <property type="component" value="Unassembled WGS sequence"/>
</dbReference>
<protein>
    <submittedName>
        <fullName evidence="2">Uncharacterized protein</fullName>
    </submittedName>
</protein>
<evidence type="ECO:0000313" key="2">
    <source>
        <dbReference type="EMBL" id="KAL0167536.1"/>
    </source>
</evidence>